<evidence type="ECO:0000313" key="9">
    <source>
        <dbReference type="EMBL" id="MBB5873126.1"/>
    </source>
</evidence>
<dbReference type="GO" id="GO:0005886">
    <property type="term" value="C:plasma membrane"/>
    <property type="evidence" value="ECO:0007669"/>
    <property type="project" value="UniProtKB-SubCell"/>
</dbReference>
<dbReference type="EC" id="4.2.2.29" evidence="7"/>
<keyword evidence="4 7" id="KW-0472">Membrane</keyword>
<evidence type="ECO:0000256" key="4">
    <source>
        <dbReference type="ARBA" id="ARBA00023136"/>
    </source>
</evidence>
<evidence type="ECO:0000313" key="10">
    <source>
        <dbReference type="Proteomes" id="UP000587527"/>
    </source>
</evidence>
<comment type="catalytic activity">
    <reaction evidence="7">
        <text>a peptidoglycan chain = a peptidoglycan chain with N-acetyl-1,6-anhydromuramyl-[peptide] at the reducing end + a peptidoglycan chain with N-acetylglucosamine at the non-reducing end.</text>
        <dbReference type="EC" id="4.2.2.29"/>
    </reaction>
</comment>
<sequence length="438" mass="48323">MIDDLDIEFDDHDRDRSRHRRSADRRPSGRRQDDRGYGEPVYDDDSRYDQRRPKGKSKGKKKKKKRGKSGLALLLTLLLLGGLAGGIYVAYDKVSSFFVTPDYDGAGNGESITIEIKQGEYIADMANTLVKAGVIKSAAAFIEAAEANSESTGIQPGFYKVSKEMSGASAVTALLDLKNRIVKGITIPEHLISIQIYDKLSKELEIPVADFVAAAKDPVKLGVPDWWFKRNDGKKSAMGVEGFLYPSTYEFPPKPTAETVLKQMIDKFLDVTGKMKFADTVQAKLGGVSPYEALIVASIAQAESLDAKDLGPVARVMFNRVYKDFPCNCLQIDSAVNYSLRIRGKIPKDSNQILRSEQHNMADPYNTFDAPKYSGLPIGPIGNPGEAALRGAMDPPKNDYFYFMTTDSKGTMGYAKDWAGHCRNFQTAVKNKILTGHC</sequence>
<feature type="transmembrane region" description="Helical" evidence="7">
    <location>
        <begin position="70"/>
        <end position="91"/>
    </location>
</feature>
<keyword evidence="10" id="KW-1185">Reference proteome</keyword>
<evidence type="ECO:0000256" key="3">
    <source>
        <dbReference type="ARBA" id="ARBA00022989"/>
    </source>
</evidence>
<feature type="region of interest" description="Disordered" evidence="8">
    <location>
        <begin position="1"/>
        <end position="65"/>
    </location>
</feature>
<dbReference type="AlphaFoldDB" id="A0A841BZV4"/>
<evidence type="ECO:0000256" key="6">
    <source>
        <dbReference type="ARBA" id="ARBA00023316"/>
    </source>
</evidence>
<comment type="similarity">
    <text evidence="7">Belongs to the transglycosylase MltG family.</text>
</comment>
<accession>A0A841BZV4</accession>
<dbReference type="NCBIfam" id="TIGR00247">
    <property type="entry name" value="endolytic transglycosylase MltG"/>
    <property type="match status" value="1"/>
</dbReference>
<proteinExistence type="inferred from homology"/>
<dbReference type="GO" id="GO:0071555">
    <property type="term" value="P:cell wall organization"/>
    <property type="evidence" value="ECO:0007669"/>
    <property type="project" value="UniProtKB-KW"/>
</dbReference>
<evidence type="ECO:0000256" key="2">
    <source>
        <dbReference type="ARBA" id="ARBA00022692"/>
    </source>
</evidence>
<keyword evidence="5 7" id="KW-0456">Lyase</keyword>
<dbReference type="InterPro" id="IPR003770">
    <property type="entry name" value="MLTG-like"/>
</dbReference>
<dbReference type="PANTHER" id="PTHR30518:SF2">
    <property type="entry name" value="ENDOLYTIC MUREIN TRANSGLYCOSYLASE"/>
    <property type="match status" value="1"/>
</dbReference>
<evidence type="ECO:0000256" key="1">
    <source>
        <dbReference type="ARBA" id="ARBA00022475"/>
    </source>
</evidence>
<comment type="subcellular location">
    <subcellularLocation>
        <location evidence="7">Cell membrane</location>
        <topology evidence="7">Single-pass membrane protein</topology>
    </subcellularLocation>
</comment>
<dbReference type="PANTHER" id="PTHR30518">
    <property type="entry name" value="ENDOLYTIC MUREIN TRANSGLYCOSYLASE"/>
    <property type="match status" value="1"/>
</dbReference>
<feature type="site" description="Important for catalytic activity" evidence="7">
    <location>
        <position position="303"/>
    </location>
</feature>
<keyword evidence="1 7" id="KW-1003">Cell membrane</keyword>
<feature type="compositionally biased region" description="Basic residues" evidence="8">
    <location>
        <begin position="53"/>
        <end position="65"/>
    </location>
</feature>
<dbReference type="RefSeq" id="WP_184843822.1">
    <property type="nucleotide sequence ID" value="NZ_JACHMN010000003.1"/>
</dbReference>
<keyword evidence="2 7" id="KW-0812">Transmembrane</keyword>
<dbReference type="GO" id="GO:0008932">
    <property type="term" value="F:lytic endotransglycosylase activity"/>
    <property type="evidence" value="ECO:0007669"/>
    <property type="project" value="UniProtKB-UniRule"/>
</dbReference>
<evidence type="ECO:0000256" key="5">
    <source>
        <dbReference type="ARBA" id="ARBA00023239"/>
    </source>
</evidence>
<organism evidence="9 10">
    <name type="scientific">Allocatelliglobosispora scoriae</name>
    <dbReference type="NCBI Taxonomy" id="643052"/>
    <lineage>
        <taxon>Bacteria</taxon>
        <taxon>Bacillati</taxon>
        <taxon>Actinomycetota</taxon>
        <taxon>Actinomycetes</taxon>
        <taxon>Micromonosporales</taxon>
        <taxon>Micromonosporaceae</taxon>
        <taxon>Allocatelliglobosispora</taxon>
    </lineage>
</organism>
<dbReference type="EMBL" id="JACHMN010000003">
    <property type="protein sequence ID" value="MBB5873126.1"/>
    <property type="molecule type" value="Genomic_DNA"/>
</dbReference>
<keyword evidence="6 7" id="KW-0961">Cell wall biogenesis/degradation</keyword>
<gene>
    <name evidence="7" type="primary">mltG</name>
    <name evidence="9" type="ORF">F4553_006560</name>
</gene>
<keyword evidence="3 7" id="KW-1133">Transmembrane helix</keyword>
<comment type="caution">
    <text evidence="9">The sequence shown here is derived from an EMBL/GenBank/DDBJ whole genome shotgun (WGS) entry which is preliminary data.</text>
</comment>
<dbReference type="Gene3D" id="3.30.1490.480">
    <property type="entry name" value="Endolytic murein transglycosylase"/>
    <property type="match status" value="1"/>
</dbReference>
<reference evidence="9 10" key="1">
    <citation type="submission" date="2020-08" db="EMBL/GenBank/DDBJ databases">
        <title>Sequencing the genomes of 1000 actinobacteria strains.</title>
        <authorList>
            <person name="Klenk H.-P."/>
        </authorList>
    </citation>
    <scope>NUCLEOTIDE SEQUENCE [LARGE SCALE GENOMIC DNA]</scope>
    <source>
        <strain evidence="9 10">DSM 45362</strain>
    </source>
</reference>
<dbReference type="Pfam" id="PF02618">
    <property type="entry name" value="YceG"/>
    <property type="match status" value="1"/>
</dbReference>
<feature type="compositionally biased region" description="Basic and acidic residues" evidence="8">
    <location>
        <begin position="24"/>
        <end position="37"/>
    </location>
</feature>
<dbReference type="Proteomes" id="UP000587527">
    <property type="component" value="Unassembled WGS sequence"/>
</dbReference>
<feature type="compositionally biased region" description="Acidic residues" evidence="8">
    <location>
        <begin position="1"/>
        <end position="10"/>
    </location>
</feature>
<name>A0A841BZV4_9ACTN</name>
<protein>
    <recommendedName>
        <fullName evidence="7">Endolytic murein transglycosylase</fullName>
        <ecNumber evidence="7">4.2.2.29</ecNumber>
    </recommendedName>
    <alternativeName>
        <fullName evidence="7">Peptidoglycan lytic transglycosylase</fullName>
    </alternativeName>
    <alternativeName>
        <fullName evidence="7">Peptidoglycan polymerization terminase</fullName>
    </alternativeName>
</protein>
<evidence type="ECO:0000256" key="8">
    <source>
        <dbReference type="SAM" id="MobiDB-lite"/>
    </source>
</evidence>
<comment type="function">
    <text evidence="7">Functions as a peptidoglycan terminase that cleaves nascent peptidoglycan strands endolytically to terminate their elongation.</text>
</comment>
<evidence type="ECO:0000256" key="7">
    <source>
        <dbReference type="HAMAP-Rule" id="MF_02065"/>
    </source>
</evidence>
<dbReference type="GO" id="GO:0009252">
    <property type="term" value="P:peptidoglycan biosynthetic process"/>
    <property type="evidence" value="ECO:0007669"/>
    <property type="project" value="UniProtKB-UniRule"/>
</dbReference>
<dbReference type="HAMAP" id="MF_02065">
    <property type="entry name" value="MltG"/>
    <property type="match status" value="1"/>
</dbReference>